<dbReference type="AlphaFoldDB" id="A0A1M5TZR2"/>
<evidence type="ECO:0000313" key="2">
    <source>
        <dbReference type="EMBL" id="SHH56106.1"/>
    </source>
</evidence>
<dbReference type="EMBL" id="FQXG01000003">
    <property type="protein sequence ID" value="SHH56106.1"/>
    <property type="molecule type" value="Genomic_DNA"/>
</dbReference>
<keyword evidence="3" id="KW-1185">Reference proteome</keyword>
<keyword evidence="1" id="KW-1133">Transmembrane helix</keyword>
<gene>
    <name evidence="2" type="ORF">SAMN02745129_2341</name>
</gene>
<dbReference type="Proteomes" id="UP000184268">
    <property type="component" value="Unassembled WGS sequence"/>
</dbReference>
<dbReference type="RefSeq" id="WP_067655788.1">
    <property type="nucleotide sequence ID" value="NZ_FQXG01000003.1"/>
</dbReference>
<organism evidence="2 3">
    <name type="scientific">Ferrimonas marina</name>
    <dbReference type="NCBI Taxonomy" id="299255"/>
    <lineage>
        <taxon>Bacteria</taxon>
        <taxon>Pseudomonadati</taxon>
        <taxon>Pseudomonadota</taxon>
        <taxon>Gammaproteobacteria</taxon>
        <taxon>Alteromonadales</taxon>
        <taxon>Ferrimonadaceae</taxon>
        <taxon>Ferrimonas</taxon>
    </lineage>
</organism>
<protein>
    <submittedName>
        <fullName evidence="2">Uncharacterized protein</fullName>
    </submittedName>
</protein>
<keyword evidence="1" id="KW-0812">Transmembrane</keyword>
<evidence type="ECO:0000256" key="1">
    <source>
        <dbReference type="SAM" id="Phobius"/>
    </source>
</evidence>
<feature type="transmembrane region" description="Helical" evidence="1">
    <location>
        <begin position="83"/>
        <end position="101"/>
    </location>
</feature>
<accession>A0A1M5TZR2</accession>
<name>A0A1M5TZR2_9GAMM</name>
<dbReference type="STRING" id="299255.SAMN02745129_2341"/>
<proteinExistence type="predicted"/>
<keyword evidence="1" id="KW-0472">Membrane</keyword>
<reference evidence="2 3" key="1">
    <citation type="submission" date="2016-11" db="EMBL/GenBank/DDBJ databases">
        <authorList>
            <person name="Jaros S."/>
            <person name="Januszkiewicz K."/>
            <person name="Wedrychowicz H."/>
        </authorList>
    </citation>
    <scope>NUCLEOTIDE SEQUENCE [LARGE SCALE GENOMIC DNA]</scope>
    <source>
        <strain evidence="2 3">DSM 16917</strain>
    </source>
</reference>
<sequence>MQDAQHTRAIDDEKLVGSYITPYAIPLLCFCTVLPLVQTWLQPTILDSSVASVTLLIGIALASSLFSDFINFRGVVNSIKARVIQGAWTFSLTLIVISPLLDVSLLMGFSGPVFAYLTGQLMVGHLHNKRRFQQVLQQLHSQSEDNANATAKAHSGDTAK</sequence>
<feature type="transmembrane region" description="Helical" evidence="1">
    <location>
        <begin position="20"/>
        <end position="41"/>
    </location>
</feature>
<feature type="transmembrane region" description="Helical" evidence="1">
    <location>
        <begin position="53"/>
        <end position="71"/>
    </location>
</feature>
<evidence type="ECO:0000313" key="3">
    <source>
        <dbReference type="Proteomes" id="UP000184268"/>
    </source>
</evidence>